<dbReference type="RefSeq" id="WP_126822505.1">
    <property type="nucleotide sequence ID" value="NZ_JBHLWU010000001.1"/>
</dbReference>
<accession>A0A430AJS2</accession>
<dbReference type="GO" id="GO:0005886">
    <property type="term" value="C:plasma membrane"/>
    <property type="evidence" value="ECO:0007669"/>
    <property type="project" value="UniProtKB-SubCell"/>
</dbReference>
<dbReference type="InterPro" id="IPR001872">
    <property type="entry name" value="Peptidase_A8"/>
</dbReference>
<keyword evidence="4 9" id="KW-0812">Transmembrane</keyword>
<proteinExistence type="inferred from homology"/>
<comment type="function">
    <text evidence="9 10">This protein specifically catalyzes the removal of signal peptides from prolipoproteins.</text>
</comment>
<feature type="transmembrane region" description="Helical" evidence="9">
    <location>
        <begin position="84"/>
        <end position="102"/>
    </location>
</feature>
<sequence>MIGYLVISLIIVILDQASKFWVVKNLDLGEQIFNQNGLISITHIRNNGAAWSILEGQMWFFTVITIVAVVVVLYLLYRNINQSKWLTVGLSLILGGALGNFIDRIRLGYVVDMIQIDFFRFPIFNLADTALSLGVVCILIYVLLDEKKNKQVMK</sequence>
<dbReference type="PANTHER" id="PTHR33695:SF1">
    <property type="entry name" value="LIPOPROTEIN SIGNAL PEPTIDASE"/>
    <property type="match status" value="1"/>
</dbReference>
<keyword evidence="3 9" id="KW-0645">Protease</keyword>
<evidence type="ECO:0000256" key="8">
    <source>
        <dbReference type="ARBA" id="ARBA00023136"/>
    </source>
</evidence>
<dbReference type="EMBL" id="NGJZ01000001">
    <property type="protein sequence ID" value="RSU08167.1"/>
    <property type="molecule type" value="Genomic_DNA"/>
</dbReference>
<feature type="active site" evidence="9">
    <location>
        <position position="112"/>
    </location>
</feature>
<dbReference type="PROSITE" id="PS00855">
    <property type="entry name" value="SPASE_II"/>
    <property type="match status" value="1"/>
</dbReference>
<dbReference type="Pfam" id="PF01252">
    <property type="entry name" value="Peptidase_A8"/>
    <property type="match status" value="1"/>
</dbReference>
<dbReference type="GO" id="GO:0006508">
    <property type="term" value="P:proteolysis"/>
    <property type="evidence" value="ECO:0007669"/>
    <property type="project" value="UniProtKB-KW"/>
</dbReference>
<comment type="similarity">
    <text evidence="1 9 11">Belongs to the peptidase A8 family.</text>
</comment>
<dbReference type="EC" id="3.4.23.36" evidence="9"/>
<feature type="transmembrane region" description="Helical" evidence="9">
    <location>
        <begin position="58"/>
        <end position="77"/>
    </location>
</feature>
<evidence type="ECO:0000256" key="11">
    <source>
        <dbReference type="RuleBase" id="RU004181"/>
    </source>
</evidence>
<dbReference type="AlphaFoldDB" id="A0A430AJS2"/>
<comment type="pathway">
    <text evidence="9">Protein modification; lipoprotein biosynthesis (signal peptide cleavage).</text>
</comment>
<keyword evidence="6 9" id="KW-0378">Hydrolase</keyword>
<evidence type="ECO:0000256" key="3">
    <source>
        <dbReference type="ARBA" id="ARBA00022670"/>
    </source>
</evidence>
<evidence type="ECO:0000256" key="7">
    <source>
        <dbReference type="ARBA" id="ARBA00022989"/>
    </source>
</evidence>
<keyword evidence="7 9" id="KW-1133">Transmembrane helix</keyword>
<evidence type="ECO:0000313" key="13">
    <source>
        <dbReference type="Proteomes" id="UP000288669"/>
    </source>
</evidence>
<comment type="catalytic activity">
    <reaction evidence="9 10">
        <text>Release of signal peptides from bacterial membrane prolipoproteins. Hydrolyzes -Xaa-Yaa-Zaa-|-(S,diacylglyceryl)Cys-, in which Xaa is hydrophobic (preferably Leu), and Yaa (Ala or Ser) and Zaa (Gly or Ala) have small, neutral side chains.</text>
        <dbReference type="EC" id="3.4.23.36"/>
    </reaction>
</comment>
<dbReference type="NCBIfam" id="TIGR00077">
    <property type="entry name" value="lspA"/>
    <property type="match status" value="1"/>
</dbReference>
<evidence type="ECO:0000256" key="9">
    <source>
        <dbReference type="HAMAP-Rule" id="MF_00161"/>
    </source>
</evidence>
<feature type="transmembrane region" description="Helical" evidence="9">
    <location>
        <begin position="122"/>
        <end position="144"/>
    </location>
</feature>
<keyword evidence="2 9" id="KW-1003">Cell membrane</keyword>
<comment type="caution">
    <text evidence="9">Lacks conserved residue(s) required for the propagation of feature annotation.</text>
</comment>
<evidence type="ECO:0000313" key="12">
    <source>
        <dbReference type="EMBL" id="RSU08167.1"/>
    </source>
</evidence>
<keyword evidence="5 9" id="KW-0064">Aspartyl protease</keyword>
<dbReference type="GO" id="GO:0004190">
    <property type="term" value="F:aspartic-type endopeptidase activity"/>
    <property type="evidence" value="ECO:0007669"/>
    <property type="project" value="UniProtKB-UniRule"/>
</dbReference>
<dbReference type="PRINTS" id="PR00781">
    <property type="entry name" value="LIPOSIGPTASE"/>
</dbReference>
<dbReference type="UniPathway" id="UPA00665"/>
<evidence type="ECO:0000256" key="6">
    <source>
        <dbReference type="ARBA" id="ARBA00022801"/>
    </source>
</evidence>
<comment type="caution">
    <text evidence="12">The sequence shown here is derived from an EMBL/GenBank/DDBJ whole genome shotgun (WGS) entry which is preliminary data.</text>
</comment>
<name>A0A430AJS2_9ENTE</name>
<dbReference type="OrthoDB" id="9810259at2"/>
<evidence type="ECO:0000256" key="5">
    <source>
        <dbReference type="ARBA" id="ARBA00022750"/>
    </source>
</evidence>
<keyword evidence="13" id="KW-1185">Reference proteome</keyword>
<comment type="subcellular location">
    <subcellularLocation>
        <location evidence="9">Cell membrane</location>
        <topology evidence="9">Multi-pass membrane protein</topology>
    </subcellularLocation>
</comment>
<protein>
    <recommendedName>
        <fullName evidence="9">Lipoprotein signal peptidase</fullName>
        <ecNumber evidence="9">3.4.23.36</ecNumber>
    </recommendedName>
    <alternativeName>
        <fullName evidence="9">Prolipoprotein signal peptidase</fullName>
    </alternativeName>
    <alternativeName>
        <fullName evidence="9">Signal peptidase II</fullName>
        <shortName evidence="9">SPase II</shortName>
    </alternativeName>
</protein>
<dbReference type="HAMAP" id="MF_00161">
    <property type="entry name" value="LspA"/>
    <property type="match status" value="1"/>
</dbReference>
<keyword evidence="8 9" id="KW-0472">Membrane</keyword>
<evidence type="ECO:0000256" key="4">
    <source>
        <dbReference type="ARBA" id="ARBA00022692"/>
    </source>
</evidence>
<evidence type="ECO:0000256" key="2">
    <source>
        <dbReference type="ARBA" id="ARBA00022475"/>
    </source>
</evidence>
<gene>
    <name evidence="9" type="primary">lspA</name>
    <name evidence="12" type="ORF">CBF30_02685</name>
</gene>
<feature type="active site" evidence="9">
    <location>
        <position position="128"/>
    </location>
</feature>
<evidence type="ECO:0000256" key="10">
    <source>
        <dbReference type="RuleBase" id="RU000594"/>
    </source>
</evidence>
<evidence type="ECO:0000256" key="1">
    <source>
        <dbReference type="ARBA" id="ARBA00006139"/>
    </source>
</evidence>
<organism evidence="12 13">
    <name type="scientific">Vagococcus entomophilus</name>
    <dbReference type="NCBI Taxonomy" id="1160095"/>
    <lineage>
        <taxon>Bacteria</taxon>
        <taxon>Bacillati</taxon>
        <taxon>Bacillota</taxon>
        <taxon>Bacilli</taxon>
        <taxon>Lactobacillales</taxon>
        <taxon>Enterococcaceae</taxon>
        <taxon>Vagococcus</taxon>
    </lineage>
</organism>
<dbReference type="Proteomes" id="UP000288669">
    <property type="component" value="Unassembled WGS sequence"/>
</dbReference>
<dbReference type="PANTHER" id="PTHR33695">
    <property type="entry name" value="LIPOPROTEIN SIGNAL PEPTIDASE"/>
    <property type="match status" value="1"/>
</dbReference>
<reference evidence="12 13" key="1">
    <citation type="submission" date="2017-05" db="EMBL/GenBank/DDBJ databases">
        <title>Vagococcus spp. assemblies.</title>
        <authorList>
            <person name="Gulvik C.A."/>
        </authorList>
    </citation>
    <scope>NUCLEOTIDE SEQUENCE [LARGE SCALE GENOMIC DNA]</scope>
    <source>
        <strain evidence="12 13">DSM 24756</strain>
    </source>
</reference>